<keyword evidence="1" id="KW-0175">Coiled coil</keyword>
<reference evidence="2 3" key="1">
    <citation type="submission" date="2016-07" db="EMBL/GenBank/DDBJ databases">
        <title>Characterization of isolates of Eisenbergiella tayi derived from blood cultures, using whole genome sequencing.</title>
        <authorList>
            <person name="Burdz T."/>
            <person name="Wiebe D."/>
            <person name="Huynh C."/>
            <person name="Bernard K."/>
        </authorList>
    </citation>
    <scope>NUCLEOTIDE SEQUENCE [LARGE SCALE GENOMIC DNA]</scope>
    <source>
        <strain evidence="2 3">NML 110608</strain>
    </source>
</reference>
<sequence length="269" mass="30442">MELSKRLHMVASMVEKGSIPADVGCDHGYVAIYLIQNGISPHVFAMDVNEGPLERAREHVEEYGLAAYIDVRLSDGLSGLPCRGGRPEADTLLAAGMGGRLTVKILEECAEKLAGMRWVILQPQSEPWLVRKSLRNLGYFITDENMIWEEGKYYAVMKAVNLRNLPEGFPVGRLEEEARSFFRNRPVFSETEWEQAGDKYGSWLLIRRNPVLFSYLEDCLDKTAGILKGIDGQKDDAGYSDKTGKRLAQLKEERRLLEQLLLLYKEKSL</sequence>
<dbReference type="EMBL" id="MCGH01000003">
    <property type="protein sequence ID" value="ODM04273.1"/>
    <property type="molecule type" value="Genomic_DNA"/>
</dbReference>
<dbReference type="PIRSF" id="PIRSF018637">
    <property type="entry name" value="TrmK"/>
    <property type="match status" value="1"/>
</dbReference>
<accession>A0A1E3A685</accession>
<gene>
    <name evidence="2" type="primary">trmK</name>
    <name evidence="2" type="ORF">BEI61_05077</name>
</gene>
<dbReference type="SUPFAM" id="SSF53335">
    <property type="entry name" value="S-adenosyl-L-methionine-dependent methyltransferases"/>
    <property type="match status" value="1"/>
</dbReference>
<dbReference type="Proteomes" id="UP000094067">
    <property type="component" value="Unassembled WGS sequence"/>
</dbReference>
<name>A0A1E3A685_9FIRM</name>
<dbReference type="Gene3D" id="3.40.50.150">
    <property type="entry name" value="Vaccinia Virus protein VP39"/>
    <property type="match status" value="1"/>
</dbReference>
<dbReference type="PATRIC" id="fig|1432052.4.peg.5643"/>
<keyword evidence="2" id="KW-0489">Methyltransferase</keyword>
<evidence type="ECO:0000313" key="2">
    <source>
        <dbReference type="EMBL" id="ODM04273.1"/>
    </source>
</evidence>
<dbReference type="AlphaFoldDB" id="A0A1E3A685"/>
<evidence type="ECO:0000256" key="1">
    <source>
        <dbReference type="SAM" id="Coils"/>
    </source>
</evidence>
<dbReference type="InterPro" id="IPR006901">
    <property type="entry name" value="TrmK"/>
</dbReference>
<dbReference type="RefSeq" id="WP_069154473.1">
    <property type="nucleotide sequence ID" value="NZ_MCGH01000003.1"/>
</dbReference>
<dbReference type="InterPro" id="IPR029063">
    <property type="entry name" value="SAM-dependent_MTases_sf"/>
</dbReference>
<feature type="coiled-coil region" evidence="1">
    <location>
        <begin position="240"/>
        <end position="267"/>
    </location>
</feature>
<comment type="caution">
    <text evidence="2">The sequence shown here is derived from an EMBL/GenBank/DDBJ whole genome shotgun (WGS) entry which is preliminary data.</text>
</comment>
<dbReference type="PANTHER" id="PTHR38451">
    <property type="entry name" value="TRNA (ADENINE(22)-N(1))-METHYLTRANSFERASE"/>
    <property type="match status" value="1"/>
</dbReference>
<proteinExistence type="predicted"/>
<evidence type="ECO:0000313" key="3">
    <source>
        <dbReference type="Proteomes" id="UP000094067"/>
    </source>
</evidence>
<keyword evidence="2" id="KW-0808">Transferase</keyword>
<protein>
    <submittedName>
        <fullName evidence="2">tRNA (Adenine(22)-N(1))-methyltransferase</fullName>
        <ecNumber evidence="2">2.1.1.217</ecNumber>
    </submittedName>
</protein>
<organism evidence="2 3">
    <name type="scientific">Eisenbergiella tayi</name>
    <dbReference type="NCBI Taxonomy" id="1432052"/>
    <lineage>
        <taxon>Bacteria</taxon>
        <taxon>Bacillati</taxon>
        <taxon>Bacillota</taxon>
        <taxon>Clostridia</taxon>
        <taxon>Lachnospirales</taxon>
        <taxon>Lachnospiraceae</taxon>
        <taxon>Eisenbergiella</taxon>
    </lineage>
</organism>
<dbReference type="GO" id="GO:0160105">
    <property type="term" value="F:tRNA (adenine(22)-N1)-methyltransferase activity"/>
    <property type="evidence" value="ECO:0007669"/>
    <property type="project" value="UniProtKB-EC"/>
</dbReference>
<dbReference type="PANTHER" id="PTHR38451:SF1">
    <property type="entry name" value="TRNA (ADENINE(22)-N(1))-METHYLTRANSFERASE"/>
    <property type="match status" value="1"/>
</dbReference>
<dbReference type="GO" id="GO:0032259">
    <property type="term" value="P:methylation"/>
    <property type="evidence" value="ECO:0007669"/>
    <property type="project" value="UniProtKB-KW"/>
</dbReference>
<dbReference type="EC" id="2.1.1.217" evidence="2"/>
<dbReference type="Pfam" id="PF12847">
    <property type="entry name" value="Methyltransf_18"/>
    <property type="match status" value="1"/>
</dbReference>